<keyword evidence="8" id="KW-0732">Signal</keyword>
<comment type="similarity">
    <text evidence="2">Belongs to the PilY1 family.</text>
</comment>
<evidence type="ECO:0000256" key="2">
    <source>
        <dbReference type="ARBA" id="ARBA00008387"/>
    </source>
</evidence>
<evidence type="ECO:0000313" key="11">
    <source>
        <dbReference type="Proteomes" id="UP000180246"/>
    </source>
</evidence>
<proteinExistence type="inferred from homology"/>
<evidence type="ECO:0000256" key="4">
    <source>
        <dbReference type="ARBA" id="ARBA00022723"/>
    </source>
</evidence>
<evidence type="ECO:0000313" key="10">
    <source>
        <dbReference type="EMBL" id="OIJ43182.1"/>
    </source>
</evidence>
<reference evidence="10 11" key="1">
    <citation type="submission" date="2014-10" db="EMBL/GenBank/DDBJ databases">
        <authorList>
            <person name="Seo M.-J."/>
            <person name="Seok Y.J."/>
            <person name="Cha I.-T."/>
        </authorList>
    </citation>
    <scope>NUCLEOTIDE SEQUENCE [LARGE SCALE GENOMIC DNA]</scope>
    <source>
        <strain evidence="10 11">NEU</strain>
    </source>
</reference>
<keyword evidence="3" id="KW-1029">Fimbrium biogenesis</keyword>
<dbReference type="SUPFAM" id="SSF50998">
    <property type="entry name" value="Quinoprotein alcohol dehydrogenase-like"/>
    <property type="match status" value="1"/>
</dbReference>
<keyword evidence="5" id="KW-0106">Calcium</keyword>
<protein>
    <submittedName>
        <fullName evidence="10">Neisseria PilC beta-propeller domain protein</fullName>
    </submittedName>
</protein>
<feature type="compositionally biased region" description="Low complexity" evidence="7">
    <location>
        <begin position="117"/>
        <end position="128"/>
    </location>
</feature>
<evidence type="ECO:0000256" key="5">
    <source>
        <dbReference type="ARBA" id="ARBA00022837"/>
    </source>
</evidence>
<dbReference type="RefSeq" id="WP_071362445.1">
    <property type="nucleotide sequence ID" value="NZ_JRYB01000001.1"/>
</dbReference>
<comment type="subcellular location">
    <subcellularLocation>
        <location evidence="1">Fimbrium</location>
    </subcellularLocation>
</comment>
<sequence length="1554" mass="165584">MNFSLLTTLALALAMTLASTPAWAGPTGLASLPLMSITGSGTVKPNLMLLYDDSGSMAWNHTPDYVDDNTTCRASTTLAARNPRGCVIGDPPYAAPLFNRQYYDPKVRYQPPVRADQTSYPSQTSSQTDGWKSVTTDGFGIDKRNMRNANEETTNLLTGYPDLQWCNSDGECRRNIGGYAYPSLTYNSAEAVGANPYYYTINVAEYCTDASLKRCVSTAVNAPAPQGYPVPAPVRWCNSTALTDCQAKYVGNYKYPRYGDPNRSANWYSTITINDSGAASAVSITAVRAVGVSGTQTITRDAATASGGTNTAAKRTALATALAASIVNKAVSDRPFTACVPQASAVVRACSDFGITLESSDMLAVIPISCGRNVTNKNNCTVVREGERTGDEIVVDSGTAATALLQVGGRAANSSNTNGRSRLVGLKLGNTTLIDSLRFGQNYTAAQVASQIASEIGTRGTIKAYVGPNNVTPQCAAATSSMVCIVAPLSMAGANLSYTRVDNPASLSWGGAPATSDGAPTSVSGFDTGVFIRTDIVPARDNYPKSAQRTDCQGAACTYAEEMTNFANWYAYYKTRNQMMKTSVGLAFQPLGEAYKVGLVGLQDAAAEGTMSRPKPFTGQNRIDWYDALYAMNSAGGTPVRLALHAIGKMFANQAPYRQEAGSETVEYACQQNFTFVTTDGYWNGNSPKTLVKAATRNSPAEYEETVVNNDNTVNPARFCTREKGCLDTRAQTLPSLADVALYWYNGGSSTGTVSLRPEIDDMSKTGQVPGAGNNHLHMRTYALGLGVDGIMTYEPDYDTKPVVGGDFYNLINGVQTGCPWNNNGAYVWPDPNTGTTDLSTALQSRVDDLWHAAINGGGKYFPASDPLQVVDSLNRVLNDIQVATGAAAAAATSTPNVAQEDRDIFSATFTTVKWTGNLSKRVIDIVTGEVSQDVDWKTSWSMGQKVGADADTRSIWWRNPATGARADFAYDQLGADQAWFSNKCAALPQCARLSADQRAVVNDGRTIVGWLRGQQQHADNVLLRAYTTTGPEDTGPNGAQLEILGDVASSKPAYLREPRKAYGSADYAAFRSENASRDPVVFIAANDGMLHAFEAEKGTELWAYMPRITMKKLYRQASVNYASSHQFSTDGSPELADVKIGGEWRTVLVAGLNAGGRGYYALDVTDPADPKPLWEICADSTVCGGVHHQPDMGFTFGNPQFGTIRVGGAERWVVFLTSGYNNIPGADDIQSGSGKGYLFVIDVATGEAIANLGAGDVLDKGMLTTGSGDATTPSGLAKITAITANPNTDPLVTYVYGGDNQGQMWRFDFTGERVQRLLMANAGPDQPITTRPDVAVCQVGSTGEGTDAAPTRRVVAFGTGRMLDLPDIQNTKVQSAYVLKDDGAAFDAAAWRDDETYAERTLTETRPYDDAAPDVPRSNQFTIGGTIADLGRQRGWFVDFDKNAGERVNLDPKIVAGTLTVVSNLPQSSTACAVGGISYAYFVDVCSGAAVSNDIAGVLLSGDAAAVGTTIVRLPSGALKLITTTAKGNTITTEVAPAKTQDARRTGWRRVRD</sequence>
<evidence type="ECO:0000256" key="3">
    <source>
        <dbReference type="ARBA" id="ARBA00022558"/>
    </source>
</evidence>
<dbReference type="Pfam" id="PF05567">
    <property type="entry name" value="T4P_PilY1"/>
    <property type="match status" value="1"/>
</dbReference>
<evidence type="ECO:0000256" key="8">
    <source>
        <dbReference type="SAM" id="SignalP"/>
    </source>
</evidence>
<comment type="caution">
    <text evidence="10">The sequence shown here is derived from an EMBL/GenBank/DDBJ whole genome shotgun (WGS) entry which is preliminary data.</text>
</comment>
<dbReference type="GO" id="GO:0046872">
    <property type="term" value="F:metal ion binding"/>
    <property type="evidence" value="ECO:0007669"/>
    <property type="project" value="UniProtKB-KW"/>
</dbReference>
<dbReference type="EMBL" id="JRYB01000001">
    <property type="protein sequence ID" value="OIJ43182.1"/>
    <property type="molecule type" value="Genomic_DNA"/>
</dbReference>
<organism evidence="10 11">
    <name type="scientific">Massilia timonae</name>
    <dbReference type="NCBI Taxonomy" id="47229"/>
    <lineage>
        <taxon>Bacteria</taxon>
        <taxon>Pseudomonadati</taxon>
        <taxon>Pseudomonadota</taxon>
        <taxon>Betaproteobacteria</taxon>
        <taxon>Burkholderiales</taxon>
        <taxon>Oxalobacteraceae</taxon>
        <taxon>Telluria group</taxon>
        <taxon>Massilia</taxon>
    </lineage>
</organism>
<evidence type="ECO:0000256" key="6">
    <source>
        <dbReference type="ARBA" id="ARBA00023263"/>
    </source>
</evidence>
<name>A0A1S2NFK3_9BURK</name>
<dbReference type="InterPro" id="IPR011047">
    <property type="entry name" value="Quinoprotein_ADH-like_sf"/>
</dbReference>
<feature type="chain" id="PRO_5010338703" evidence="8">
    <location>
        <begin position="25"/>
        <end position="1554"/>
    </location>
</feature>
<accession>A0A1S2NFK3</accession>
<evidence type="ECO:0000256" key="1">
    <source>
        <dbReference type="ARBA" id="ARBA00004561"/>
    </source>
</evidence>
<feature type="signal peptide" evidence="8">
    <location>
        <begin position="1"/>
        <end position="24"/>
    </location>
</feature>
<feature type="region of interest" description="Disordered" evidence="7">
    <location>
        <begin position="112"/>
        <end position="134"/>
    </location>
</feature>
<dbReference type="InterPro" id="IPR008707">
    <property type="entry name" value="B-propeller_PilY1"/>
</dbReference>
<keyword evidence="6" id="KW-0281">Fimbrium</keyword>
<dbReference type="GO" id="GO:0009289">
    <property type="term" value="C:pilus"/>
    <property type="evidence" value="ECO:0007669"/>
    <property type="project" value="UniProtKB-SubCell"/>
</dbReference>
<keyword evidence="4" id="KW-0479">Metal-binding</keyword>
<evidence type="ECO:0000256" key="7">
    <source>
        <dbReference type="SAM" id="MobiDB-lite"/>
    </source>
</evidence>
<evidence type="ECO:0000259" key="9">
    <source>
        <dbReference type="Pfam" id="PF05567"/>
    </source>
</evidence>
<gene>
    <name evidence="10" type="ORF">LO55_3546</name>
</gene>
<dbReference type="Proteomes" id="UP000180246">
    <property type="component" value="Unassembled WGS sequence"/>
</dbReference>
<feature type="domain" description="PilY1 beta-propeller" evidence="9">
    <location>
        <begin position="1054"/>
        <end position="1385"/>
    </location>
</feature>